<proteinExistence type="predicted"/>
<dbReference type="EMBL" id="JAKJXP020000069">
    <property type="protein sequence ID" value="KAK7750183.1"/>
    <property type="molecule type" value="Genomic_DNA"/>
</dbReference>
<accession>A0AAN9YLX9</accession>
<dbReference type="SUPFAM" id="SSF51197">
    <property type="entry name" value="Clavaminate synthase-like"/>
    <property type="match status" value="1"/>
</dbReference>
<dbReference type="InterPro" id="IPR008775">
    <property type="entry name" value="Phytyl_CoA_dOase-like"/>
</dbReference>
<dbReference type="AlphaFoldDB" id="A0AAN9YLX9"/>
<dbReference type="PANTHER" id="PTHR40128:SF1">
    <property type="entry name" value="PHYTANOYL-COA HYDROXYLASE"/>
    <property type="match status" value="1"/>
</dbReference>
<organism evidence="1 2">
    <name type="scientific">Diatrype stigma</name>
    <dbReference type="NCBI Taxonomy" id="117547"/>
    <lineage>
        <taxon>Eukaryota</taxon>
        <taxon>Fungi</taxon>
        <taxon>Dikarya</taxon>
        <taxon>Ascomycota</taxon>
        <taxon>Pezizomycotina</taxon>
        <taxon>Sordariomycetes</taxon>
        <taxon>Xylariomycetidae</taxon>
        <taxon>Xylariales</taxon>
        <taxon>Diatrypaceae</taxon>
        <taxon>Diatrype</taxon>
    </lineage>
</organism>
<dbReference type="Gene3D" id="2.60.120.620">
    <property type="entry name" value="q2cbj1_9rhob like domain"/>
    <property type="match status" value="1"/>
</dbReference>
<reference evidence="1 2" key="1">
    <citation type="submission" date="2024-02" db="EMBL/GenBank/DDBJ databases">
        <title>De novo assembly and annotation of 12 fungi associated with fruit tree decline syndrome in Ontario, Canada.</title>
        <authorList>
            <person name="Sulman M."/>
            <person name="Ellouze W."/>
            <person name="Ilyukhin E."/>
        </authorList>
    </citation>
    <scope>NUCLEOTIDE SEQUENCE [LARGE SCALE GENOMIC DNA]</scope>
    <source>
        <strain evidence="1 2">M11/M66-122</strain>
    </source>
</reference>
<gene>
    <name evidence="1" type="ORF">SLS62_007934</name>
</gene>
<dbReference type="Pfam" id="PF05721">
    <property type="entry name" value="PhyH"/>
    <property type="match status" value="1"/>
</dbReference>
<evidence type="ECO:0000313" key="2">
    <source>
        <dbReference type="Proteomes" id="UP001320420"/>
    </source>
</evidence>
<dbReference type="Proteomes" id="UP001320420">
    <property type="component" value="Unassembled WGS sequence"/>
</dbReference>
<keyword evidence="2" id="KW-1185">Reference proteome</keyword>
<protein>
    <submittedName>
        <fullName evidence="1">Uncharacterized protein</fullName>
    </submittedName>
</protein>
<dbReference type="PANTHER" id="PTHR40128">
    <property type="entry name" value="EXPRESSED PROTEIN"/>
    <property type="match status" value="1"/>
</dbReference>
<comment type="caution">
    <text evidence="1">The sequence shown here is derived from an EMBL/GenBank/DDBJ whole genome shotgun (WGS) entry which is preliminary data.</text>
</comment>
<sequence length="293" mass="32247">MPHATTALESTPLYVNDGLLDPDQVAPLKASYPTEPLEDLRQRYHEDGYLFLKGVLPRADVLKAREAYFNLLAPSGVLAPGTNPVDGIFDVRKDKLDYPGIGAGTTDANGRPRGGLFVDLALQAHTEPWYKDEFCQHPALRSFIAKLTGWGDDKTLTLRRTLLRNNTPGNKAIGVHYDQIFLRHGEDSSVTAWVPVGDVALDGGGLIYLEKGHILGKEIEKGFYDRAKETGLTDEEAKNGFNQNMMRGGLLADGAKEFGKAHDKKWLVTDYEAGDVVLHTPYAVSNKYPEIPA</sequence>
<evidence type="ECO:0000313" key="1">
    <source>
        <dbReference type="EMBL" id="KAK7750183.1"/>
    </source>
</evidence>
<name>A0AAN9YLX9_9PEZI</name>